<dbReference type="OrthoDB" id="9786919at2"/>
<dbReference type="InterPro" id="IPR004358">
    <property type="entry name" value="Sig_transdc_His_kin-like_C"/>
</dbReference>
<comment type="subcellular location">
    <subcellularLocation>
        <location evidence="2">Cell membrane</location>
        <topology evidence="2">Multi-pass membrane protein</topology>
    </subcellularLocation>
</comment>
<reference evidence="18" key="1">
    <citation type="submission" date="2018-11" db="EMBL/GenBank/DDBJ databases">
        <title>Complete genome sequence of Paenibacillus sp. ML311-T8.</title>
        <authorList>
            <person name="Nam Y.-D."/>
            <person name="Kang J."/>
            <person name="Chung W.-H."/>
            <person name="Park Y.S."/>
        </authorList>
    </citation>
    <scope>NUCLEOTIDE SEQUENCE [LARGE SCALE GENOMIC DNA]</scope>
    <source>
        <strain evidence="18">ML311-T8</strain>
    </source>
</reference>
<dbReference type="SMART" id="SM00304">
    <property type="entry name" value="HAMP"/>
    <property type="match status" value="1"/>
</dbReference>
<keyword evidence="11 14" id="KW-1133">Transmembrane helix</keyword>
<evidence type="ECO:0000256" key="13">
    <source>
        <dbReference type="ARBA" id="ARBA00023136"/>
    </source>
</evidence>
<dbReference type="PROSITE" id="PS50885">
    <property type="entry name" value="HAMP"/>
    <property type="match status" value="1"/>
</dbReference>
<evidence type="ECO:0000256" key="2">
    <source>
        <dbReference type="ARBA" id="ARBA00004651"/>
    </source>
</evidence>
<evidence type="ECO:0000256" key="5">
    <source>
        <dbReference type="ARBA" id="ARBA00022553"/>
    </source>
</evidence>
<dbReference type="PRINTS" id="PR00344">
    <property type="entry name" value="BCTRLSENSOR"/>
</dbReference>
<proteinExistence type="predicted"/>
<evidence type="ECO:0000256" key="10">
    <source>
        <dbReference type="ARBA" id="ARBA00022840"/>
    </source>
</evidence>
<dbReference type="SMART" id="SM00387">
    <property type="entry name" value="HATPase_c"/>
    <property type="match status" value="1"/>
</dbReference>
<dbReference type="SUPFAM" id="SSF47384">
    <property type="entry name" value="Homodimeric domain of signal transducing histidine kinase"/>
    <property type="match status" value="1"/>
</dbReference>
<feature type="domain" description="Histidine kinase" evidence="15">
    <location>
        <begin position="261"/>
        <end position="501"/>
    </location>
</feature>
<evidence type="ECO:0000256" key="1">
    <source>
        <dbReference type="ARBA" id="ARBA00000085"/>
    </source>
</evidence>
<evidence type="ECO:0000256" key="4">
    <source>
        <dbReference type="ARBA" id="ARBA00022475"/>
    </source>
</evidence>
<dbReference type="InterPro" id="IPR003660">
    <property type="entry name" value="HAMP_dom"/>
</dbReference>
<dbReference type="PROSITE" id="PS50109">
    <property type="entry name" value="HIS_KIN"/>
    <property type="match status" value="1"/>
</dbReference>
<dbReference type="CDD" id="cd00082">
    <property type="entry name" value="HisKA"/>
    <property type="match status" value="1"/>
</dbReference>
<evidence type="ECO:0000256" key="6">
    <source>
        <dbReference type="ARBA" id="ARBA00022679"/>
    </source>
</evidence>
<keyword evidence="9 17" id="KW-0418">Kinase</keyword>
<evidence type="ECO:0000313" key="17">
    <source>
        <dbReference type="EMBL" id="QGQ95258.1"/>
    </source>
</evidence>
<keyword evidence="12" id="KW-0902">Two-component regulatory system</keyword>
<dbReference type="InterPro" id="IPR036097">
    <property type="entry name" value="HisK_dim/P_sf"/>
</dbReference>
<dbReference type="GO" id="GO:0005886">
    <property type="term" value="C:plasma membrane"/>
    <property type="evidence" value="ECO:0007669"/>
    <property type="project" value="UniProtKB-SubCell"/>
</dbReference>
<keyword evidence="7 14" id="KW-0812">Transmembrane</keyword>
<dbReference type="SUPFAM" id="SSF55874">
    <property type="entry name" value="ATPase domain of HSP90 chaperone/DNA topoisomerase II/histidine kinase"/>
    <property type="match status" value="1"/>
</dbReference>
<keyword evidence="4" id="KW-1003">Cell membrane</keyword>
<evidence type="ECO:0000256" key="14">
    <source>
        <dbReference type="SAM" id="Phobius"/>
    </source>
</evidence>
<dbReference type="RefSeq" id="WP_155700275.1">
    <property type="nucleotide sequence ID" value="NZ_CP034235.1"/>
</dbReference>
<keyword evidence="13 14" id="KW-0472">Membrane</keyword>
<comment type="catalytic activity">
    <reaction evidence="1">
        <text>ATP + protein L-histidine = ADP + protein N-phospho-L-histidine.</text>
        <dbReference type="EC" id="2.7.13.3"/>
    </reaction>
</comment>
<dbReference type="InterPro" id="IPR003661">
    <property type="entry name" value="HisK_dim/P_dom"/>
</dbReference>
<keyword evidence="6" id="KW-0808">Transferase</keyword>
<dbReference type="Gene3D" id="1.10.287.130">
    <property type="match status" value="1"/>
</dbReference>
<evidence type="ECO:0000256" key="7">
    <source>
        <dbReference type="ARBA" id="ARBA00022692"/>
    </source>
</evidence>
<dbReference type="GO" id="GO:0005524">
    <property type="term" value="F:ATP binding"/>
    <property type="evidence" value="ECO:0007669"/>
    <property type="project" value="UniProtKB-KW"/>
</dbReference>
<accession>A0A6B8RIT0</accession>
<evidence type="ECO:0000313" key="18">
    <source>
        <dbReference type="Proteomes" id="UP000426246"/>
    </source>
</evidence>
<dbReference type="PANTHER" id="PTHR45436">
    <property type="entry name" value="SENSOR HISTIDINE KINASE YKOH"/>
    <property type="match status" value="1"/>
</dbReference>
<keyword evidence="18" id="KW-1185">Reference proteome</keyword>
<dbReference type="PANTHER" id="PTHR45436:SF5">
    <property type="entry name" value="SENSOR HISTIDINE KINASE TRCS"/>
    <property type="match status" value="1"/>
</dbReference>
<dbReference type="InterPro" id="IPR005467">
    <property type="entry name" value="His_kinase_dom"/>
</dbReference>
<dbReference type="SUPFAM" id="SSF158472">
    <property type="entry name" value="HAMP domain-like"/>
    <property type="match status" value="1"/>
</dbReference>
<dbReference type="Gene3D" id="6.10.340.10">
    <property type="match status" value="1"/>
</dbReference>
<feature type="transmembrane region" description="Helical" evidence="14">
    <location>
        <begin position="14"/>
        <end position="35"/>
    </location>
</feature>
<dbReference type="CDD" id="cd06225">
    <property type="entry name" value="HAMP"/>
    <property type="match status" value="1"/>
</dbReference>
<dbReference type="KEGG" id="ppsc:EHS13_10340"/>
<evidence type="ECO:0000256" key="3">
    <source>
        <dbReference type="ARBA" id="ARBA00012438"/>
    </source>
</evidence>
<evidence type="ECO:0000256" key="12">
    <source>
        <dbReference type="ARBA" id="ARBA00023012"/>
    </source>
</evidence>
<dbReference type="Pfam" id="PF00672">
    <property type="entry name" value="HAMP"/>
    <property type="match status" value="1"/>
</dbReference>
<sequence>MTIRLRLTIWYSSILALTLVVSGVVVYVFLSHYLISNQKDHMELLSRDVTSKMTVTLWESQGVQQPIVNLQPLDQFQYSGFFIQIVDKDLTVQYPIKRRASFPVPDKSNIAEDAKEQKSFYETVHFGSNTLLIYNVPFYVPISGEKQFFGYVQIAVKMNDINKALSNLLYVLGLLAVVIIFAAASLGWFLARKALKPIEYVIAATTQIEKGADLAKRIEYDGPQDEIGQLTNTINSMLARIQVTYSELEETNIAQRRFVSDASHELRTPLTTIRGNVDLLQKMWKQIESQSSVIVDGANNQFVVDPFSNREKLSVSIEAMMDIASEAARMSRLVNDLLSLARADSGYTLQKTPIVLLPLVEEVVRKAQLLPKNAEWRTGDLSALYQIQVCGDTDYLQQLLFIFIENAFKYTPSGYVVLEAVCSPDQIGLRIKDTGLGMDKDEVPRIFDRFYRVDPSRGQTAGTGLGLSIAQWIIDEHQGSIEVMTRKGEGSTFIIWLPIFKATLLQAY</sequence>
<feature type="domain" description="HAMP" evidence="16">
    <location>
        <begin position="192"/>
        <end position="246"/>
    </location>
</feature>
<keyword evidence="5" id="KW-0597">Phosphoprotein</keyword>
<dbReference type="InterPro" id="IPR003594">
    <property type="entry name" value="HATPase_dom"/>
</dbReference>
<evidence type="ECO:0000259" key="16">
    <source>
        <dbReference type="PROSITE" id="PS50885"/>
    </source>
</evidence>
<evidence type="ECO:0000256" key="11">
    <source>
        <dbReference type="ARBA" id="ARBA00022989"/>
    </source>
</evidence>
<dbReference type="Pfam" id="PF02518">
    <property type="entry name" value="HATPase_c"/>
    <property type="match status" value="1"/>
</dbReference>
<dbReference type="Proteomes" id="UP000426246">
    <property type="component" value="Chromosome"/>
</dbReference>
<protein>
    <recommendedName>
        <fullName evidence="3">histidine kinase</fullName>
        <ecNumber evidence="3">2.7.13.3</ecNumber>
    </recommendedName>
</protein>
<dbReference type="GO" id="GO:0000155">
    <property type="term" value="F:phosphorelay sensor kinase activity"/>
    <property type="evidence" value="ECO:0007669"/>
    <property type="project" value="InterPro"/>
</dbReference>
<gene>
    <name evidence="17" type="ORF">EHS13_10340</name>
</gene>
<keyword evidence="10" id="KW-0067">ATP-binding</keyword>
<dbReference type="FunFam" id="3.30.565.10:FF:000006">
    <property type="entry name" value="Sensor histidine kinase WalK"/>
    <property type="match status" value="1"/>
</dbReference>
<organism evidence="17 18">
    <name type="scientific">Paenibacillus psychroresistens</name>
    <dbReference type="NCBI Taxonomy" id="1778678"/>
    <lineage>
        <taxon>Bacteria</taxon>
        <taxon>Bacillati</taxon>
        <taxon>Bacillota</taxon>
        <taxon>Bacilli</taxon>
        <taxon>Bacillales</taxon>
        <taxon>Paenibacillaceae</taxon>
        <taxon>Paenibacillus</taxon>
    </lineage>
</organism>
<dbReference type="Gene3D" id="3.30.565.10">
    <property type="entry name" value="Histidine kinase-like ATPase, C-terminal domain"/>
    <property type="match status" value="1"/>
</dbReference>
<evidence type="ECO:0000256" key="9">
    <source>
        <dbReference type="ARBA" id="ARBA00022777"/>
    </source>
</evidence>
<feature type="transmembrane region" description="Helical" evidence="14">
    <location>
        <begin position="168"/>
        <end position="191"/>
    </location>
</feature>
<dbReference type="Pfam" id="PF00512">
    <property type="entry name" value="HisKA"/>
    <property type="match status" value="1"/>
</dbReference>
<dbReference type="AlphaFoldDB" id="A0A6B8RIT0"/>
<dbReference type="EC" id="2.7.13.3" evidence="3"/>
<name>A0A6B8RIT0_9BACL</name>
<evidence type="ECO:0000256" key="8">
    <source>
        <dbReference type="ARBA" id="ARBA00022741"/>
    </source>
</evidence>
<evidence type="ECO:0000259" key="15">
    <source>
        <dbReference type="PROSITE" id="PS50109"/>
    </source>
</evidence>
<dbReference type="InterPro" id="IPR050428">
    <property type="entry name" value="TCS_sensor_his_kinase"/>
</dbReference>
<keyword evidence="8" id="KW-0547">Nucleotide-binding</keyword>
<dbReference type="InterPro" id="IPR036890">
    <property type="entry name" value="HATPase_C_sf"/>
</dbReference>
<dbReference type="SMART" id="SM00388">
    <property type="entry name" value="HisKA"/>
    <property type="match status" value="1"/>
</dbReference>
<dbReference type="EMBL" id="CP034235">
    <property type="protein sequence ID" value="QGQ95258.1"/>
    <property type="molecule type" value="Genomic_DNA"/>
</dbReference>